<proteinExistence type="predicted"/>
<accession>A0A8S2ZA21</accession>
<gene>
    <name evidence="1" type="ORF">GIL414_LOCUS39786</name>
</gene>
<dbReference type="GO" id="GO:0030991">
    <property type="term" value="C:intraciliary transport particle A"/>
    <property type="evidence" value="ECO:0007669"/>
    <property type="project" value="TreeGrafter"/>
</dbReference>
<dbReference type="EMBL" id="CAJOBJ010108773">
    <property type="protein sequence ID" value="CAF4621276.1"/>
    <property type="molecule type" value="Genomic_DNA"/>
</dbReference>
<dbReference type="PANTHER" id="PTHR14920:SF0">
    <property type="entry name" value="WD REPEAT DOMAIN 19"/>
    <property type="match status" value="1"/>
</dbReference>
<dbReference type="GO" id="GO:0060271">
    <property type="term" value="P:cilium assembly"/>
    <property type="evidence" value="ECO:0007669"/>
    <property type="project" value="TreeGrafter"/>
</dbReference>
<name>A0A8S2ZA21_9BILA</name>
<reference evidence="1" key="1">
    <citation type="submission" date="2021-02" db="EMBL/GenBank/DDBJ databases">
        <authorList>
            <person name="Nowell W R."/>
        </authorList>
    </citation>
    <scope>NUCLEOTIDE SEQUENCE</scope>
</reference>
<dbReference type="Proteomes" id="UP000681720">
    <property type="component" value="Unassembled WGS sequence"/>
</dbReference>
<organism evidence="1 2">
    <name type="scientific">Rotaria magnacalcarata</name>
    <dbReference type="NCBI Taxonomy" id="392030"/>
    <lineage>
        <taxon>Eukaryota</taxon>
        <taxon>Metazoa</taxon>
        <taxon>Spiralia</taxon>
        <taxon>Gnathifera</taxon>
        <taxon>Rotifera</taxon>
        <taxon>Eurotatoria</taxon>
        <taxon>Bdelloidea</taxon>
        <taxon>Philodinida</taxon>
        <taxon>Philodinidae</taxon>
        <taxon>Rotaria</taxon>
    </lineage>
</organism>
<evidence type="ECO:0000313" key="2">
    <source>
        <dbReference type="Proteomes" id="UP000681720"/>
    </source>
</evidence>
<dbReference type="InterPro" id="IPR040379">
    <property type="entry name" value="WDR19/dyf-2"/>
</dbReference>
<dbReference type="GO" id="GO:0005929">
    <property type="term" value="C:cilium"/>
    <property type="evidence" value="ECO:0007669"/>
    <property type="project" value="TreeGrafter"/>
</dbReference>
<protein>
    <submittedName>
        <fullName evidence="1">Uncharacterized protein</fullName>
    </submittedName>
</protein>
<feature type="non-terminal residue" evidence="1">
    <location>
        <position position="62"/>
    </location>
</feature>
<comment type="caution">
    <text evidence="1">The sequence shown here is derived from an EMBL/GenBank/DDBJ whole genome shotgun (WGS) entry which is preliminary data.</text>
</comment>
<feature type="non-terminal residue" evidence="1">
    <location>
        <position position="1"/>
    </location>
</feature>
<sequence length="62" mass="6849">FIGLARCYIKVGDIKKGTTIALRLPGKEIKEECAKLLEGLKQWPEAAELFEKAESWDSAAIA</sequence>
<dbReference type="AlphaFoldDB" id="A0A8S2ZA21"/>
<evidence type="ECO:0000313" key="1">
    <source>
        <dbReference type="EMBL" id="CAF4621276.1"/>
    </source>
</evidence>
<dbReference type="GO" id="GO:0035721">
    <property type="term" value="P:intraciliary retrograde transport"/>
    <property type="evidence" value="ECO:0007669"/>
    <property type="project" value="InterPro"/>
</dbReference>
<dbReference type="PANTHER" id="PTHR14920">
    <property type="entry name" value="OSMOTIC AVOIDANCE ABNORMAL PROTEIN 1/WD REPEAT MEMBRANE PROTEIN"/>
    <property type="match status" value="1"/>
</dbReference>